<gene>
    <name evidence="3" type="ORF">ACFOW7_08055</name>
</gene>
<name>A0ABV8MQA2_9NEIS</name>
<comment type="caution">
    <text evidence="3">The sequence shown here is derived from an EMBL/GenBank/DDBJ whole genome shotgun (WGS) entry which is preliminary data.</text>
</comment>
<dbReference type="RefSeq" id="WP_378162929.1">
    <property type="nucleotide sequence ID" value="NZ_JBHSBU010000001.1"/>
</dbReference>
<sequence length="293" mass="31072">MKPVAVLALSLLCAALPAAQAHESLKTQKATAKGAIDSRRIDAPARNSLYACRGTTLGQSLSRPWLGPDGTIYFADKPVVEGSVAWSGGLGATVGDGVFRVEGNALPLHGTGVFPIAAGSEAARYDRNPNSISAQVMTLTIPSAPQVAAKPSCLPGGPIGLAITGAVFFNALDADNRDAVAHEVLDSCEGHPQQSGLYHYHHDSPCLPQGEADQHSPLVGVALDGFFIYGPRDHGGRLISNDELDECHGHEAPVLDIDGVVKTKYHYHINREFPYTLGCFKGVVNYRAMSIRR</sequence>
<feature type="chain" id="PRO_5046280320" evidence="1">
    <location>
        <begin position="22"/>
        <end position="293"/>
    </location>
</feature>
<feature type="signal peptide" evidence="1">
    <location>
        <begin position="1"/>
        <end position="21"/>
    </location>
</feature>
<dbReference type="EMBL" id="JBHSBU010000001">
    <property type="protein sequence ID" value="MFC4159308.1"/>
    <property type="molecule type" value="Genomic_DNA"/>
</dbReference>
<dbReference type="Pfam" id="PF14240">
    <property type="entry name" value="YHYH"/>
    <property type="match status" value="1"/>
</dbReference>
<evidence type="ECO:0000313" key="3">
    <source>
        <dbReference type="EMBL" id="MFC4159308.1"/>
    </source>
</evidence>
<proteinExistence type="predicted"/>
<evidence type="ECO:0000259" key="2">
    <source>
        <dbReference type="Pfam" id="PF14240"/>
    </source>
</evidence>
<evidence type="ECO:0000313" key="4">
    <source>
        <dbReference type="Proteomes" id="UP001595791"/>
    </source>
</evidence>
<accession>A0ABV8MQA2</accession>
<protein>
    <submittedName>
        <fullName evidence="3">YHYH protein</fullName>
    </submittedName>
</protein>
<reference evidence="4" key="1">
    <citation type="journal article" date="2019" name="Int. J. Syst. Evol. Microbiol.">
        <title>The Global Catalogue of Microorganisms (GCM) 10K type strain sequencing project: providing services to taxonomists for standard genome sequencing and annotation.</title>
        <authorList>
            <consortium name="The Broad Institute Genomics Platform"/>
            <consortium name="The Broad Institute Genome Sequencing Center for Infectious Disease"/>
            <person name="Wu L."/>
            <person name="Ma J."/>
        </authorList>
    </citation>
    <scope>NUCLEOTIDE SEQUENCE [LARGE SCALE GENOMIC DNA]</scope>
    <source>
        <strain evidence="4">LMG 29894</strain>
    </source>
</reference>
<dbReference type="Proteomes" id="UP001595791">
    <property type="component" value="Unassembled WGS sequence"/>
</dbReference>
<feature type="domain" description="YHYH" evidence="2">
    <location>
        <begin position="139"/>
        <end position="232"/>
    </location>
</feature>
<keyword evidence="4" id="KW-1185">Reference proteome</keyword>
<dbReference type="InterPro" id="IPR025924">
    <property type="entry name" value="YHYH_dom"/>
</dbReference>
<dbReference type="PANTHER" id="PTHR30289">
    <property type="entry name" value="UNCHARACTERIZED PROTEIN YBCL-RELATED"/>
    <property type="match status" value="1"/>
</dbReference>
<evidence type="ECO:0000256" key="1">
    <source>
        <dbReference type="SAM" id="SignalP"/>
    </source>
</evidence>
<keyword evidence="1" id="KW-0732">Signal</keyword>
<dbReference type="PANTHER" id="PTHR30289:SF8">
    <property type="entry name" value="YHYH DOMAIN-CONTAINING PROTEIN"/>
    <property type="match status" value="1"/>
</dbReference>
<organism evidence="3 4">
    <name type="scientific">Chitinimonas lacunae</name>
    <dbReference type="NCBI Taxonomy" id="1963018"/>
    <lineage>
        <taxon>Bacteria</taxon>
        <taxon>Pseudomonadati</taxon>
        <taxon>Pseudomonadota</taxon>
        <taxon>Betaproteobacteria</taxon>
        <taxon>Neisseriales</taxon>
        <taxon>Chitinibacteraceae</taxon>
        <taxon>Chitinimonas</taxon>
    </lineage>
</organism>